<evidence type="ECO:0000259" key="1">
    <source>
        <dbReference type="PROSITE" id="PS51186"/>
    </source>
</evidence>
<dbReference type="RefSeq" id="WP_102598942.1">
    <property type="nucleotide sequence ID" value="NZ_JABUYH010000037.1"/>
</dbReference>
<dbReference type="InterPro" id="IPR051531">
    <property type="entry name" value="N-acetyltransferase"/>
</dbReference>
<feature type="domain" description="N-acetyltransferase" evidence="1">
    <location>
        <begin position="7"/>
        <end position="158"/>
    </location>
</feature>
<comment type="caution">
    <text evidence="2">The sequence shown here is derived from an EMBL/GenBank/DDBJ whole genome shotgun (WGS) entry which is preliminary data.</text>
</comment>
<dbReference type="PANTHER" id="PTHR43792:SF1">
    <property type="entry name" value="N-ACETYLTRANSFERASE DOMAIN-CONTAINING PROTEIN"/>
    <property type="match status" value="1"/>
</dbReference>
<dbReference type="PANTHER" id="PTHR43792">
    <property type="entry name" value="GNAT FAMILY, PUTATIVE (AFU_ORTHOLOGUE AFUA_3G00765)-RELATED-RELATED"/>
    <property type="match status" value="1"/>
</dbReference>
<dbReference type="InterPro" id="IPR016181">
    <property type="entry name" value="Acyl_CoA_acyltransferase"/>
</dbReference>
<dbReference type="CDD" id="cd04301">
    <property type="entry name" value="NAT_SF"/>
    <property type="match status" value="1"/>
</dbReference>
<accession>A0A2N7S1K9</accession>
<organism evidence="2 3">
    <name type="scientific">Glutamicibacter arilaitensis</name>
    <dbReference type="NCBI Taxonomy" id="256701"/>
    <lineage>
        <taxon>Bacteria</taxon>
        <taxon>Bacillati</taxon>
        <taxon>Actinomycetota</taxon>
        <taxon>Actinomycetes</taxon>
        <taxon>Micrococcales</taxon>
        <taxon>Micrococcaceae</taxon>
        <taxon>Glutamicibacter</taxon>
    </lineage>
</organism>
<reference evidence="2 3" key="1">
    <citation type="journal article" date="2017" name="Elife">
        <title>Extensive horizontal gene transfer in cheese-associated bacteria.</title>
        <authorList>
            <person name="Bonham K.S."/>
            <person name="Wolfe B.E."/>
            <person name="Dutton R.J."/>
        </authorList>
    </citation>
    <scope>NUCLEOTIDE SEQUENCE [LARGE SCALE GENOMIC DNA]</scope>
    <source>
        <strain evidence="2 3">JB182</strain>
    </source>
</reference>
<dbReference type="Gene3D" id="3.40.630.30">
    <property type="match status" value="1"/>
</dbReference>
<dbReference type="EMBL" id="PNQX01000002">
    <property type="protein sequence ID" value="PMQ19983.1"/>
    <property type="molecule type" value="Genomic_DNA"/>
</dbReference>
<dbReference type="AlphaFoldDB" id="A0A2N7S1K9"/>
<protein>
    <recommendedName>
        <fullName evidence="1">N-acetyltransferase domain-containing protein</fullName>
    </recommendedName>
</protein>
<dbReference type="SUPFAM" id="SSF55729">
    <property type="entry name" value="Acyl-CoA N-acyltransferases (Nat)"/>
    <property type="match status" value="1"/>
</dbReference>
<dbReference type="GO" id="GO:0016747">
    <property type="term" value="F:acyltransferase activity, transferring groups other than amino-acyl groups"/>
    <property type="evidence" value="ECO:0007669"/>
    <property type="project" value="InterPro"/>
</dbReference>
<evidence type="ECO:0000313" key="2">
    <source>
        <dbReference type="EMBL" id="PMQ19983.1"/>
    </source>
</evidence>
<dbReference type="InterPro" id="IPR000182">
    <property type="entry name" value="GNAT_dom"/>
</dbReference>
<dbReference type="Pfam" id="PF13302">
    <property type="entry name" value="Acetyltransf_3"/>
    <property type="match status" value="1"/>
</dbReference>
<proteinExistence type="predicted"/>
<dbReference type="Proteomes" id="UP000235739">
    <property type="component" value="Unassembled WGS sequence"/>
</dbReference>
<sequence length="158" mass="17970">MLRLQSITLRPFRSADTEFFASMASDERVTRFIGHGRPWDRQTINACVQESLHPEPLHTVGASRWFLATEANTEVGLVFCTRQETCVEVGYWVSPDQWGRGVGGAMLDRTLISIPKIYGITKFSARVAPDNTVSARLLTSRGFRLEKRDDKLEYYILD</sequence>
<dbReference type="PROSITE" id="PS51186">
    <property type="entry name" value="GNAT"/>
    <property type="match status" value="1"/>
</dbReference>
<evidence type="ECO:0000313" key="3">
    <source>
        <dbReference type="Proteomes" id="UP000235739"/>
    </source>
</evidence>
<gene>
    <name evidence="2" type="ORF">CIK84_15305</name>
</gene>
<name>A0A2N7S1K9_9MICC</name>